<evidence type="ECO:0000256" key="1">
    <source>
        <dbReference type="SAM" id="MobiDB-lite"/>
    </source>
</evidence>
<keyword evidence="2" id="KW-0472">Membrane</keyword>
<dbReference type="AlphaFoldDB" id="A0A8J5JCH9"/>
<feature type="compositionally biased region" description="Basic and acidic residues" evidence="1">
    <location>
        <begin position="345"/>
        <end position="357"/>
    </location>
</feature>
<feature type="transmembrane region" description="Helical" evidence="2">
    <location>
        <begin position="36"/>
        <end position="62"/>
    </location>
</feature>
<feature type="compositionally biased region" description="Low complexity" evidence="1">
    <location>
        <begin position="422"/>
        <end position="437"/>
    </location>
</feature>
<gene>
    <name evidence="3" type="ORF">Hamer_G010575</name>
</gene>
<feature type="compositionally biased region" description="Low complexity" evidence="1">
    <location>
        <begin position="476"/>
        <end position="499"/>
    </location>
</feature>
<evidence type="ECO:0000256" key="2">
    <source>
        <dbReference type="SAM" id="Phobius"/>
    </source>
</evidence>
<protein>
    <submittedName>
        <fullName evidence="3">Uncharacterized protein</fullName>
    </submittedName>
</protein>
<feature type="compositionally biased region" description="Gly residues" evidence="1">
    <location>
        <begin position="466"/>
        <end position="475"/>
    </location>
</feature>
<keyword evidence="2" id="KW-1133">Transmembrane helix</keyword>
<dbReference type="EMBL" id="JAHLQT010047199">
    <property type="protein sequence ID" value="KAG7153280.1"/>
    <property type="molecule type" value="Genomic_DNA"/>
</dbReference>
<feature type="region of interest" description="Disordered" evidence="1">
    <location>
        <begin position="308"/>
        <end position="394"/>
    </location>
</feature>
<name>A0A8J5JCH9_HOMAM</name>
<proteinExistence type="predicted"/>
<feature type="compositionally biased region" description="Polar residues" evidence="1">
    <location>
        <begin position="122"/>
        <end position="132"/>
    </location>
</feature>
<feature type="compositionally biased region" description="Polar residues" evidence="1">
    <location>
        <begin position="81"/>
        <end position="90"/>
    </location>
</feature>
<reference evidence="3" key="1">
    <citation type="journal article" date="2021" name="Sci. Adv.">
        <title>The American lobster genome reveals insights on longevity, neural, and immune adaptations.</title>
        <authorList>
            <person name="Polinski J.M."/>
            <person name="Zimin A.V."/>
            <person name="Clark K.F."/>
            <person name="Kohn A.B."/>
            <person name="Sadowski N."/>
            <person name="Timp W."/>
            <person name="Ptitsyn A."/>
            <person name="Khanna P."/>
            <person name="Romanova D.Y."/>
            <person name="Williams P."/>
            <person name="Greenwood S.J."/>
            <person name="Moroz L.L."/>
            <person name="Walt D.R."/>
            <person name="Bodnar A.G."/>
        </authorList>
    </citation>
    <scope>NUCLEOTIDE SEQUENCE</scope>
    <source>
        <strain evidence="3">GMGI-L3</strain>
    </source>
</reference>
<feature type="region of interest" description="Disordered" evidence="1">
    <location>
        <begin position="411"/>
        <end position="550"/>
    </location>
</feature>
<organism evidence="3 4">
    <name type="scientific">Homarus americanus</name>
    <name type="common">American lobster</name>
    <dbReference type="NCBI Taxonomy" id="6706"/>
    <lineage>
        <taxon>Eukaryota</taxon>
        <taxon>Metazoa</taxon>
        <taxon>Ecdysozoa</taxon>
        <taxon>Arthropoda</taxon>
        <taxon>Crustacea</taxon>
        <taxon>Multicrustacea</taxon>
        <taxon>Malacostraca</taxon>
        <taxon>Eumalacostraca</taxon>
        <taxon>Eucarida</taxon>
        <taxon>Decapoda</taxon>
        <taxon>Pleocyemata</taxon>
        <taxon>Astacidea</taxon>
        <taxon>Nephropoidea</taxon>
        <taxon>Nephropidae</taxon>
        <taxon>Homarus</taxon>
    </lineage>
</organism>
<dbReference type="Proteomes" id="UP000747542">
    <property type="component" value="Unassembled WGS sequence"/>
</dbReference>
<evidence type="ECO:0000313" key="3">
    <source>
        <dbReference type="EMBL" id="KAG7153280.1"/>
    </source>
</evidence>
<evidence type="ECO:0000313" key="4">
    <source>
        <dbReference type="Proteomes" id="UP000747542"/>
    </source>
</evidence>
<keyword evidence="4" id="KW-1185">Reference proteome</keyword>
<feature type="compositionally biased region" description="Low complexity" evidence="1">
    <location>
        <begin position="379"/>
        <end position="393"/>
    </location>
</feature>
<accession>A0A8J5JCH9</accession>
<keyword evidence="2" id="KW-0812">Transmembrane</keyword>
<comment type="caution">
    <text evidence="3">The sequence shown here is derived from an EMBL/GenBank/DDBJ whole genome shotgun (WGS) entry which is preliminary data.</text>
</comment>
<feature type="compositionally biased region" description="Basic and acidic residues" evidence="1">
    <location>
        <begin position="159"/>
        <end position="171"/>
    </location>
</feature>
<feature type="region of interest" description="Disordered" evidence="1">
    <location>
        <begin position="70"/>
        <end position="187"/>
    </location>
</feature>
<sequence length="574" mass="62478">MMKYFFGKATDMCQLITPQFTEYLRGPSPPQRQGTLVYGIIGGVVGTVMLLVFLIWLSAFLYKRHKNTREELRPDSEAASPRSQLSTNAYTGHINMGFTPRDEKLEAVPLPSTSRDLDDDPCSSSPTGSHDSLISRPKQGLVLTGPSLGRHHSQEEEDDKKSGGDFSKDEDYNITEEVTDGRRLEKQGMSVEEPLYSSPNPVNVQYQPSHSIDSKYDTTHSELTSSDLQYDLTNQLISNMKQSADRFTHKDKGSIFLPPPLLPPPKGFGKAQYSPFIPGTSLPRFLPPPRLHKQAHIKLGQGTPSLIQAYDYDPEAPPIPPRNYTREEADLPPLGQGHTSPLRPQMKDAQVEAHVENEANESSGSIEERVRRTSDSSTHPSESAGSEGSSAPHIGRLRRRFHDLLDDAFSLLNGQRPGDKVTPLTSPSPTRTGRSRSAAVHHRLEKVVGVVPLEDSNTSPKSAWGDGAGRYGGRPGSARPGSGRPGSARPGSARPSSGRPGSGRPGSGRSARSITPVNHPPSPDRTDGAYGGSEEPLDPDTGLRSSDPAVPLIKAIKEELRRFKSTISTESSNI</sequence>